<feature type="domain" description="EcxA zinc-binding" evidence="2">
    <location>
        <begin position="430"/>
        <end position="738"/>
    </location>
</feature>
<dbReference type="PANTHER" id="PTHR38478">
    <property type="entry name" value="PEPTIDASE M1A AND M12B"/>
    <property type="match status" value="1"/>
</dbReference>
<dbReference type="Pfam" id="PF17162">
    <property type="entry name" value="DUF5118"/>
    <property type="match status" value="1"/>
</dbReference>
<gene>
    <name evidence="5" type="ORF">WI372_16375</name>
</gene>
<keyword evidence="5" id="KW-0378">Hydrolase</keyword>
<dbReference type="InterPro" id="IPR033413">
    <property type="entry name" value="DUF5117"/>
</dbReference>
<dbReference type="Pfam" id="PF16313">
    <property type="entry name" value="DUF4953"/>
    <property type="match status" value="1"/>
</dbReference>
<feature type="signal peptide" evidence="1">
    <location>
        <begin position="1"/>
        <end position="24"/>
    </location>
</feature>
<feature type="chain" id="PRO_5045649100" evidence="1">
    <location>
        <begin position="25"/>
        <end position="819"/>
    </location>
</feature>
<dbReference type="RefSeq" id="WP_405280456.1">
    <property type="nucleotide sequence ID" value="NZ_JBBHLI010000012.1"/>
</dbReference>
<keyword evidence="6" id="KW-1185">Reference proteome</keyword>
<dbReference type="CDD" id="cd04276">
    <property type="entry name" value="ZnMc_MMP_like_2"/>
    <property type="match status" value="1"/>
</dbReference>
<evidence type="ECO:0000313" key="5">
    <source>
        <dbReference type="EMBL" id="MEK9502571.1"/>
    </source>
</evidence>
<dbReference type="PANTHER" id="PTHR38478:SF1">
    <property type="entry name" value="ZINC DEPENDENT METALLOPROTEASE DOMAIN LIPOPROTEIN"/>
    <property type="match status" value="1"/>
</dbReference>
<evidence type="ECO:0000259" key="3">
    <source>
        <dbReference type="Pfam" id="PF17148"/>
    </source>
</evidence>
<dbReference type="GO" id="GO:0008237">
    <property type="term" value="F:metallopeptidase activity"/>
    <property type="evidence" value="ECO:0007669"/>
    <property type="project" value="UniProtKB-KW"/>
</dbReference>
<dbReference type="PROSITE" id="PS51257">
    <property type="entry name" value="PROKAR_LIPOPROTEIN"/>
    <property type="match status" value="1"/>
</dbReference>
<comment type="caution">
    <text evidence="5">The sequence shown here is derived from an EMBL/GenBank/DDBJ whole genome shotgun (WGS) entry which is preliminary data.</text>
</comment>
<keyword evidence="5" id="KW-0482">Metalloprotease</keyword>
<protein>
    <submittedName>
        <fullName evidence="5">Zinc-dependent metalloprotease</fullName>
    </submittedName>
</protein>
<evidence type="ECO:0000313" key="6">
    <source>
        <dbReference type="Proteomes" id="UP001484239"/>
    </source>
</evidence>
<feature type="domain" description="DUF5117" evidence="3">
    <location>
        <begin position="106"/>
        <end position="296"/>
    </location>
</feature>
<evidence type="ECO:0000259" key="4">
    <source>
        <dbReference type="Pfam" id="PF17162"/>
    </source>
</evidence>
<dbReference type="Gene3D" id="3.40.390.10">
    <property type="entry name" value="Collagenase (Catalytic Domain)"/>
    <property type="match status" value="1"/>
</dbReference>
<proteinExistence type="predicted"/>
<dbReference type="InterPro" id="IPR024079">
    <property type="entry name" value="MetalloPept_cat_dom_sf"/>
</dbReference>
<reference evidence="5 6" key="1">
    <citation type="submission" date="2024-02" db="EMBL/GenBank/DDBJ databases">
        <title>A novel Gemmatimonadota bacterium.</title>
        <authorList>
            <person name="Du Z.-J."/>
            <person name="Ye Y.-Q."/>
        </authorList>
    </citation>
    <scope>NUCLEOTIDE SEQUENCE [LARGE SCALE GENOMIC DNA]</scope>
    <source>
        <strain evidence="5 6">DH-20</strain>
    </source>
</reference>
<dbReference type="InterPro" id="IPR033428">
    <property type="entry name" value="DUF5118"/>
</dbReference>
<sequence length="819" mass="91206">MPHLRRLSALALLAATLGGCAVFGSDPAPPPSPPAAAGGGSADEGMEAYTEVVTADAVSDTGMVVVHRVDDQWLFEVPEALLGRDLLFITRIAGVPQGMGGFLPAGVSLEEQVMRFERRGDQLLLRKQSFQQVAADSLPIALSVVQNHLPPVIAAFDIEAEGPDAESPSLVIDVTDFFEGDTPAISGMRAAMRRQYQVRRLDPARSFVSRISSYPENVEVRHTQTFDAGSAPADEDTNTITLEMSQSIVLLPAEPMRPRYEDPRVGYFSINRVNYGLDEQKADDQTFIRRWRLEPSDSAAYFRGELVEPIEPITWYIDPATPDQWRPYVRQGVEDWNVAFEAAGFRNAVVAMDPPSPEEDPEWDPEDTRYSVVRWAASLTRNAQGPSTSDPRSGEIIEADIVWYHNHMRSYRNWLMVQTGAAMPEARSLQIPERVMGEAMRQVIAHEIGHALGLPHNMISSSAYPTDSLRNADFSRRMGVAPSVMDYARQNYIAQPGDGLEAIDFMRKIGPYDLYSVNWGYRLINTPDPEDERPILNGWIKERADDPTYRYLPQAAIANIDPRAQTEDMGDDPVASSRYGIENLKRIVPNLPEWTATAGEDYTDLEELYGEALGQYSRYMGHVVSLVGGAWVDLKTTDQAGPVFDGVPAERQREALAFLAEHAFTAPEWLNDRDILDRIGPMGRFEGLQARQVSVLNSLLSQARLERMAEMQILQPEDAWPLADFLDALRGTLWSELAGTGAIAPYRRALQRAHVDRLATFVTGEGAAGRSEVRPLVRQQLNTLDDEVERALLRIRDRVTRAHLDDLRARIEEALEGGN</sequence>
<name>A0ABU9ECW0_9BACT</name>
<accession>A0ABU9ECW0</accession>
<dbReference type="EMBL" id="JBBHLI010000012">
    <property type="protein sequence ID" value="MEK9502571.1"/>
    <property type="molecule type" value="Genomic_DNA"/>
</dbReference>
<keyword evidence="1" id="KW-0732">Signal</keyword>
<dbReference type="InterPro" id="IPR032534">
    <property type="entry name" value="EcxA_zinc-bd"/>
</dbReference>
<dbReference type="InterPro" id="IPR034032">
    <property type="entry name" value="Zn_MMP-like_bac"/>
</dbReference>
<evidence type="ECO:0000259" key="2">
    <source>
        <dbReference type="Pfam" id="PF16313"/>
    </source>
</evidence>
<feature type="domain" description="DUF5118" evidence="4">
    <location>
        <begin position="48"/>
        <end position="94"/>
    </location>
</feature>
<keyword evidence="5" id="KW-0645">Protease</keyword>
<evidence type="ECO:0000256" key="1">
    <source>
        <dbReference type="SAM" id="SignalP"/>
    </source>
</evidence>
<dbReference type="Pfam" id="PF17148">
    <property type="entry name" value="DUF5117"/>
    <property type="match status" value="1"/>
</dbReference>
<dbReference type="Proteomes" id="UP001484239">
    <property type="component" value="Unassembled WGS sequence"/>
</dbReference>
<dbReference type="SUPFAM" id="SSF55486">
    <property type="entry name" value="Metalloproteases ('zincins'), catalytic domain"/>
    <property type="match status" value="1"/>
</dbReference>
<organism evidence="5 6">
    <name type="scientific">Gaopeijia maritima</name>
    <dbReference type="NCBI Taxonomy" id="3119007"/>
    <lineage>
        <taxon>Bacteria</taxon>
        <taxon>Pseudomonadati</taxon>
        <taxon>Gemmatimonadota</taxon>
        <taxon>Longimicrobiia</taxon>
        <taxon>Gaopeijiales</taxon>
        <taxon>Gaopeijiaceae</taxon>
        <taxon>Gaopeijia</taxon>
    </lineage>
</organism>